<feature type="transmembrane region" description="Helical" evidence="1">
    <location>
        <begin position="34"/>
        <end position="59"/>
    </location>
</feature>
<organism evidence="2 3">
    <name type="scientific">Pan troglodytes</name>
    <name type="common">Chimpanzee</name>
    <dbReference type="NCBI Taxonomy" id="9598"/>
    <lineage>
        <taxon>Eukaryota</taxon>
        <taxon>Metazoa</taxon>
        <taxon>Chordata</taxon>
        <taxon>Craniata</taxon>
        <taxon>Vertebrata</taxon>
        <taxon>Euteleostomi</taxon>
        <taxon>Mammalia</taxon>
        <taxon>Eutheria</taxon>
        <taxon>Euarchontoglires</taxon>
        <taxon>Primates</taxon>
        <taxon>Haplorrhini</taxon>
        <taxon>Catarrhini</taxon>
        <taxon>Hominidae</taxon>
        <taxon>Pan</taxon>
    </lineage>
</organism>
<accession>A0A2J8L7D7</accession>
<proteinExistence type="predicted"/>
<comment type="caution">
    <text evidence="2">The sequence shown here is derived from an EMBL/GenBank/DDBJ whole genome shotgun (WGS) entry which is preliminary data.</text>
</comment>
<keyword evidence="1" id="KW-1133">Transmembrane helix</keyword>
<protein>
    <submittedName>
        <fullName evidence="2">IGF1R isoform 16</fullName>
    </submittedName>
</protein>
<evidence type="ECO:0000256" key="1">
    <source>
        <dbReference type="SAM" id="Phobius"/>
    </source>
</evidence>
<gene>
    <name evidence="2" type="ORF">CK820_G0031936</name>
</gene>
<reference evidence="2 3" key="1">
    <citation type="submission" date="2017-12" db="EMBL/GenBank/DDBJ databases">
        <title>High-resolution comparative analysis of great ape genomes.</title>
        <authorList>
            <person name="Pollen A."/>
            <person name="Hastie A."/>
            <person name="Hormozdiari F."/>
            <person name="Dougherty M."/>
            <person name="Liu R."/>
            <person name="Chaisson M."/>
            <person name="Hoppe E."/>
            <person name="Hill C."/>
            <person name="Pang A."/>
            <person name="Hillier L."/>
            <person name="Baker C."/>
            <person name="Armstrong J."/>
            <person name="Shendure J."/>
            <person name="Paten B."/>
            <person name="Wilson R."/>
            <person name="Chao H."/>
            <person name="Schneider V."/>
            <person name="Ventura M."/>
            <person name="Kronenberg Z."/>
            <person name="Murali S."/>
            <person name="Gordon D."/>
            <person name="Cantsilieris S."/>
            <person name="Munson K."/>
            <person name="Nelson B."/>
            <person name="Raja A."/>
            <person name="Underwood J."/>
            <person name="Diekhans M."/>
            <person name="Fiddes I."/>
            <person name="Haussler D."/>
            <person name="Eichler E."/>
        </authorList>
    </citation>
    <scope>NUCLEOTIDE SEQUENCE [LARGE SCALE GENOMIC DNA]</scope>
    <source>
        <strain evidence="2">Yerkes chimp pedigree #C0471</strain>
    </source>
</reference>
<dbReference type="AlphaFoldDB" id="A0A2J8L7D7"/>
<dbReference type="Proteomes" id="UP000236370">
    <property type="component" value="Unassembled WGS sequence"/>
</dbReference>
<feature type="non-terminal residue" evidence="2">
    <location>
        <position position="1"/>
    </location>
</feature>
<name>A0A2J8L7D7_PANTR</name>
<dbReference type="EMBL" id="NBAG03000304">
    <property type="protein sequence ID" value="PNI43172.1"/>
    <property type="molecule type" value="Genomic_DNA"/>
</dbReference>
<sequence>NYTARIQATSLSGNGSWTDPVFFYVQAKTGYENFIHLIIALPVAVLLIVGGLVIMLYVFHRKRNNSRLGNGVLYASVNPEYFSAADGAIAGCGVPRPANTGHH</sequence>
<evidence type="ECO:0000313" key="2">
    <source>
        <dbReference type="EMBL" id="PNI43172.1"/>
    </source>
</evidence>
<keyword evidence="1" id="KW-0472">Membrane</keyword>
<feature type="non-terminal residue" evidence="2">
    <location>
        <position position="103"/>
    </location>
</feature>
<keyword evidence="1" id="KW-0812">Transmembrane</keyword>
<evidence type="ECO:0000313" key="3">
    <source>
        <dbReference type="Proteomes" id="UP000236370"/>
    </source>
</evidence>